<protein>
    <submittedName>
        <fullName evidence="2">Uncharacterized protein</fullName>
    </submittedName>
</protein>
<proteinExistence type="predicted"/>
<gene>
    <name evidence="2" type="ORF">SLOPH_598</name>
</gene>
<evidence type="ECO:0000313" key="3">
    <source>
        <dbReference type="Proteomes" id="UP000014978"/>
    </source>
</evidence>
<dbReference type="VEuPathDB" id="MicrosporidiaDB:SLOPH_598"/>
<keyword evidence="1" id="KW-0812">Transmembrane</keyword>
<dbReference type="Proteomes" id="UP000014978">
    <property type="component" value="Unassembled WGS sequence"/>
</dbReference>
<feature type="non-terminal residue" evidence="2">
    <location>
        <position position="1"/>
    </location>
</feature>
<accession>S7XFS5</accession>
<dbReference type="InParanoid" id="S7XFS5"/>
<name>S7XFS5_SPRLO</name>
<evidence type="ECO:0000313" key="2">
    <source>
        <dbReference type="EMBL" id="EPR77899.1"/>
    </source>
</evidence>
<dbReference type="HOGENOM" id="CLU_2177180_0_0_1"/>
<keyword evidence="1" id="KW-0472">Membrane</keyword>
<dbReference type="EMBL" id="ATCN01001160">
    <property type="protein sequence ID" value="EPR77899.1"/>
    <property type="molecule type" value="Genomic_DNA"/>
</dbReference>
<evidence type="ECO:0000256" key="1">
    <source>
        <dbReference type="SAM" id="Phobius"/>
    </source>
</evidence>
<dbReference type="AlphaFoldDB" id="S7XFS5"/>
<feature type="transmembrane region" description="Helical" evidence="1">
    <location>
        <begin position="90"/>
        <end position="108"/>
    </location>
</feature>
<reference evidence="3" key="1">
    <citation type="journal article" date="2013" name="PLoS Genet.">
        <title>The genome of Spraguea lophii and the basis of host-microsporidian interactions.</title>
        <authorList>
            <person name="Campbell S.E."/>
            <person name="Williams T.A."/>
            <person name="Yousuf A."/>
            <person name="Soanes D.M."/>
            <person name="Paszkiewicz K.H."/>
            <person name="Williams B.A.P."/>
        </authorList>
    </citation>
    <scope>NUCLEOTIDE SEQUENCE [LARGE SCALE GENOMIC DNA]</scope>
    <source>
        <strain evidence="3">42_110</strain>
    </source>
</reference>
<sequence length="110" mass="13173">YIRRTIDYIFDYMSIISIQSVIMDYMSIISVIPVDYSRSQSTEYFHNQSIQSVIMDYSYNIIHIFILLCSMLGIFIFYVINLINHRYGKYFLIIGLLLYSVYKIIHIVEK</sequence>
<organism evidence="2 3">
    <name type="scientific">Spraguea lophii (strain 42_110)</name>
    <name type="common">Microsporidian parasite</name>
    <dbReference type="NCBI Taxonomy" id="1358809"/>
    <lineage>
        <taxon>Eukaryota</taxon>
        <taxon>Fungi</taxon>
        <taxon>Fungi incertae sedis</taxon>
        <taxon>Microsporidia</taxon>
        <taxon>Spragueidae</taxon>
        <taxon>Spraguea</taxon>
    </lineage>
</organism>
<feature type="transmembrane region" description="Helical" evidence="1">
    <location>
        <begin position="61"/>
        <end position="83"/>
    </location>
</feature>
<comment type="caution">
    <text evidence="2">The sequence shown here is derived from an EMBL/GenBank/DDBJ whole genome shotgun (WGS) entry which is preliminary data.</text>
</comment>
<feature type="transmembrane region" description="Helical" evidence="1">
    <location>
        <begin position="12"/>
        <end position="32"/>
    </location>
</feature>
<keyword evidence="3" id="KW-1185">Reference proteome</keyword>
<keyword evidence="1" id="KW-1133">Transmembrane helix</keyword>